<name>A0A6S7H948_PARCT</name>
<sequence length="208" mass="23484">MTGVKLAKAFGFLLMVVIACSKQIPEEQHSTYPVTNEVHFTTNPHEYHDEDLEVNVGKRVVGVNNQPNPYKGGGTTDNRQVWFHLNPDAQIADRNQLSQGQRIDLHNFIGSIKIDKIFAENAGQLDSSSKKYFRLDMQGMVKKNNQYHHNLQVQLNGVKRSKKVPSTTYAIVLVPQNANGLLTDRVVRRAFQDSSNRDAAVTLEIRNK</sequence>
<evidence type="ECO:0000313" key="1">
    <source>
        <dbReference type="EMBL" id="CAB4000666.1"/>
    </source>
</evidence>
<gene>
    <name evidence="1" type="ORF">PACLA_8A019512</name>
</gene>
<dbReference type="AlphaFoldDB" id="A0A6S7H948"/>
<dbReference type="PANTHER" id="PTHR34261:SF1">
    <property type="entry name" value="TUBULIN POLYMERIZATION-PROMOTING PROTEIN"/>
    <property type="match status" value="1"/>
</dbReference>
<dbReference type="EMBL" id="CACRXK020003891">
    <property type="protein sequence ID" value="CAB4000666.1"/>
    <property type="molecule type" value="Genomic_DNA"/>
</dbReference>
<accession>A0A6S7H948</accession>
<reference evidence="1" key="1">
    <citation type="submission" date="2020-04" db="EMBL/GenBank/DDBJ databases">
        <authorList>
            <person name="Alioto T."/>
            <person name="Alioto T."/>
            <person name="Gomez Garrido J."/>
        </authorList>
    </citation>
    <scope>NUCLEOTIDE SEQUENCE</scope>
    <source>
        <strain evidence="1">A484AB</strain>
    </source>
</reference>
<keyword evidence="2" id="KW-1185">Reference proteome</keyword>
<dbReference type="OrthoDB" id="8913316at2759"/>
<proteinExistence type="predicted"/>
<organism evidence="1 2">
    <name type="scientific">Paramuricea clavata</name>
    <name type="common">Red gorgonian</name>
    <name type="synonym">Violescent sea-whip</name>
    <dbReference type="NCBI Taxonomy" id="317549"/>
    <lineage>
        <taxon>Eukaryota</taxon>
        <taxon>Metazoa</taxon>
        <taxon>Cnidaria</taxon>
        <taxon>Anthozoa</taxon>
        <taxon>Octocorallia</taxon>
        <taxon>Malacalcyonacea</taxon>
        <taxon>Plexauridae</taxon>
        <taxon>Paramuricea</taxon>
    </lineage>
</organism>
<comment type="caution">
    <text evidence="1">The sequence shown here is derived from an EMBL/GenBank/DDBJ whole genome shotgun (WGS) entry which is preliminary data.</text>
</comment>
<dbReference type="PROSITE" id="PS51257">
    <property type="entry name" value="PROKAR_LIPOPROTEIN"/>
    <property type="match status" value="1"/>
</dbReference>
<dbReference type="Proteomes" id="UP001152795">
    <property type="component" value="Unassembled WGS sequence"/>
</dbReference>
<dbReference type="InterPro" id="IPR053358">
    <property type="entry name" value="Diff-assoc_signaling"/>
</dbReference>
<dbReference type="PANTHER" id="PTHR34261">
    <property type="entry name" value="APC REGULATOR OF WNT-SIGNALING PATHWAY-RELATED"/>
    <property type="match status" value="1"/>
</dbReference>
<evidence type="ECO:0000313" key="2">
    <source>
        <dbReference type="Proteomes" id="UP001152795"/>
    </source>
</evidence>
<protein>
    <submittedName>
        <fullName evidence="1">Uncharacterized protein</fullName>
    </submittedName>
</protein>